<keyword evidence="4 7" id="KW-0472">Membrane</keyword>
<evidence type="ECO:0000256" key="1">
    <source>
        <dbReference type="ARBA" id="ARBA00004606"/>
    </source>
</evidence>
<keyword evidence="3" id="KW-0808">Transferase</keyword>
<evidence type="ECO:0000313" key="8">
    <source>
        <dbReference type="EMBL" id="KAE9445628.1"/>
    </source>
</evidence>
<sequence>MARRDEPDKSPSSKSPSSLTKDSLVGLLRVISVLIIFVVGVVIGLISTSHINRSFSIQAEKYYNYKALAPMPATSCKNCTVVVNCKKEDCLSMGSFLRPKNLTHSMSDEELFWRASMVPKNAEFPYSRVPKVAFMFLTRGPLPLLPLWERFFKGHEKLFSIYVHALPGYELNVSDTSPFYRRQIPSQVRDLYPKVGYFYPDGRECTYKMEFWGRRHFYLPSY</sequence>
<gene>
    <name evidence="8" type="ORF">C3L33_22473</name>
</gene>
<feature type="compositionally biased region" description="Basic and acidic residues" evidence="6">
    <location>
        <begin position="1"/>
        <end position="11"/>
    </location>
</feature>
<keyword evidence="7" id="KW-1133">Transmembrane helix</keyword>
<dbReference type="AlphaFoldDB" id="A0A6A4KS76"/>
<protein>
    <submittedName>
        <fullName evidence="8">Uncharacterized protein</fullName>
    </submittedName>
</protein>
<evidence type="ECO:0000256" key="7">
    <source>
        <dbReference type="SAM" id="Phobius"/>
    </source>
</evidence>
<comment type="subcellular location">
    <subcellularLocation>
        <location evidence="1">Membrane</location>
        <topology evidence="1">Single-pass type II membrane protein</topology>
    </subcellularLocation>
</comment>
<evidence type="ECO:0000256" key="2">
    <source>
        <dbReference type="ARBA" id="ARBA00022676"/>
    </source>
</evidence>
<dbReference type="PANTHER" id="PTHR31042:SF3">
    <property type="entry name" value="OS08G0110400 PROTEIN"/>
    <property type="match status" value="1"/>
</dbReference>
<feature type="transmembrane region" description="Helical" evidence="7">
    <location>
        <begin position="24"/>
        <end position="46"/>
    </location>
</feature>
<dbReference type="GO" id="GO:0016757">
    <property type="term" value="F:glycosyltransferase activity"/>
    <property type="evidence" value="ECO:0007669"/>
    <property type="project" value="UniProtKB-KW"/>
</dbReference>
<comment type="caution">
    <text evidence="8">The sequence shown here is derived from an EMBL/GenBank/DDBJ whole genome shotgun (WGS) entry which is preliminary data.</text>
</comment>
<organism evidence="8">
    <name type="scientific">Rhododendron williamsianum</name>
    <dbReference type="NCBI Taxonomy" id="262921"/>
    <lineage>
        <taxon>Eukaryota</taxon>
        <taxon>Viridiplantae</taxon>
        <taxon>Streptophyta</taxon>
        <taxon>Embryophyta</taxon>
        <taxon>Tracheophyta</taxon>
        <taxon>Spermatophyta</taxon>
        <taxon>Magnoliopsida</taxon>
        <taxon>eudicotyledons</taxon>
        <taxon>Gunneridae</taxon>
        <taxon>Pentapetalae</taxon>
        <taxon>asterids</taxon>
        <taxon>Ericales</taxon>
        <taxon>Ericaceae</taxon>
        <taxon>Ericoideae</taxon>
        <taxon>Rhodoreae</taxon>
        <taxon>Rhododendron</taxon>
    </lineage>
</organism>
<feature type="non-terminal residue" evidence="8">
    <location>
        <position position="1"/>
    </location>
</feature>
<dbReference type="PANTHER" id="PTHR31042">
    <property type="entry name" value="CORE-2/I-BRANCHING BETA-1,6-N-ACETYLGLUCOSAMINYLTRANSFERASE FAMILY PROTEIN-RELATED"/>
    <property type="match status" value="1"/>
</dbReference>
<proteinExistence type="predicted"/>
<keyword evidence="2" id="KW-0328">Glycosyltransferase</keyword>
<name>A0A6A4KS76_9ERIC</name>
<evidence type="ECO:0000256" key="3">
    <source>
        <dbReference type="ARBA" id="ARBA00022679"/>
    </source>
</evidence>
<dbReference type="InterPro" id="IPR003406">
    <property type="entry name" value="Glyco_trans_14"/>
</dbReference>
<dbReference type="OrthoDB" id="191334at2759"/>
<reference evidence="8" key="1">
    <citation type="journal article" date="2019" name="Genome Biol. Evol.">
        <title>The Rhododendron genome and chromosomal organization provide insight into shared whole-genome duplications across the heath family (Ericaceae).</title>
        <authorList>
            <person name="Soza V.L."/>
            <person name="Lindsley D."/>
            <person name="Waalkes A."/>
            <person name="Ramage E."/>
            <person name="Patwardhan R.P."/>
            <person name="Burton J.N."/>
            <person name="Adey A."/>
            <person name="Kumar A."/>
            <person name="Qiu R."/>
            <person name="Shendure J."/>
            <person name="Hall B."/>
        </authorList>
    </citation>
    <scope>NUCLEOTIDE SEQUENCE</scope>
    <source>
        <strain evidence="8">RSF 1966-606</strain>
    </source>
</reference>
<keyword evidence="7" id="KW-0812">Transmembrane</keyword>
<evidence type="ECO:0000256" key="5">
    <source>
        <dbReference type="ARBA" id="ARBA00023180"/>
    </source>
</evidence>
<dbReference type="GO" id="GO:0016020">
    <property type="term" value="C:membrane"/>
    <property type="evidence" value="ECO:0007669"/>
    <property type="project" value="UniProtKB-SubCell"/>
</dbReference>
<accession>A0A6A4KS76</accession>
<evidence type="ECO:0000256" key="4">
    <source>
        <dbReference type="ARBA" id="ARBA00023136"/>
    </source>
</evidence>
<dbReference type="Pfam" id="PF02485">
    <property type="entry name" value="Branch"/>
    <property type="match status" value="1"/>
</dbReference>
<dbReference type="EMBL" id="QEFC01004045">
    <property type="protein sequence ID" value="KAE9445628.1"/>
    <property type="molecule type" value="Genomic_DNA"/>
</dbReference>
<keyword evidence="5" id="KW-0325">Glycoprotein</keyword>
<evidence type="ECO:0000256" key="6">
    <source>
        <dbReference type="SAM" id="MobiDB-lite"/>
    </source>
</evidence>
<feature type="region of interest" description="Disordered" evidence="6">
    <location>
        <begin position="1"/>
        <end position="20"/>
    </location>
</feature>
<dbReference type="InterPro" id="IPR044174">
    <property type="entry name" value="BC10-like"/>
</dbReference>